<proteinExistence type="predicted"/>
<dbReference type="AlphaFoldDB" id="A0ABD0R109"/>
<feature type="non-terminal residue" evidence="1">
    <location>
        <position position="1"/>
    </location>
</feature>
<dbReference type="EMBL" id="JAMKFB020000006">
    <property type="protein sequence ID" value="KAL0191667.1"/>
    <property type="molecule type" value="Genomic_DNA"/>
</dbReference>
<protein>
    <submittedName>
        <fullName evidence="1">Uncharacterized protein</fullName>
    </submittedName>
</protein>
<keyword evidence="2" id="KW-1185">Reference proteome</keyword>
<gene>
    <name evidence="1" type="ORF">M9458_014365</name>
</gene>
<accession>A0ABD0R109</accession>
<feature type="non-terminal residue" evidence="1">
    <location>
        <position position="63"/>
    </location>
</feature>
<evidence type="ECO:0000313" key="2">
    <source>
        <dbReference type="Proteomes" id="UP001529510"/>
    </source>
</evidence>
<evidence type="ECO:0000313" key="1">
    <source>
        <dbReference type="EMBL" id="KAL0191667.1"/>
    </source>
</evidence>
<comment type="caution">
    <text evidence="1">The sequence shown here is derived from an EMBL/GenBank/DDBJ whole genome shotgun (WGS) entry which is preliminary data.</text>
</comment>
<name>A0ABD0R109_CIRMR</name>
<reference evidence="1 2" key="1">
    <citation type="submission" date="2024-05" db="EMBL/GenBank/DDBJ databases">
        <title>Genome sequencing and assembly of Indian major carp, Cirrhinus mrigala (Hamilton, 1822).</title>
        <authorList>
            <person name="Mohindra V."/>
            <person name="Chowdhury L.M."/>
            <person name="Lal K."/>
            <person name="Jena J.K."/>
        </authorList>
    </citation>
    <scope>NUCLEOTIDE SEQUENCE [LARGE SCALE GENOMIC DNA]</scope>
    <source>
        <strain evidence="1">CM1030</strain>
        <tissue evidence="1">Blood</tissue>
    </source>
</reference>
<organism evidence="1 2">
    <name type="scientific">Cirrhinus mrigala</name>
    <name type="common">Mrigala</name>
    <dbReference type="NCBI Taxonomy" id="683832"/>
    <lineage>
        <taxon>Eukaryota</taxon>
        <taxon>Metazoa</taxon>
        <taxon>Chordata</taxon>
        <taxon>Craniata</taxon>
        <taxon>Vertebrata</taxon>
        <taxon>Euteleostomi</taxon>
        <taxon>Actinopterygii</taxon>
        <taxon>Neopterygii</taxon>
        <taxon>Teleostei</taxon>
        <taxon>Ostariophysi</taxon>
        <taxon>Cypriniformes</taxon>
        <taxon>Cyprinidae</taxon>
        <taxon>Labeoninae</taxon>
        <taxon>Labeonini</taxon>
        <taxon>Cirrhinus</taxon>
    </lineage>
</organism>
<dbReference type="Proteomes" id="UP001529510">
    <property type="component" value="Unassembled WGS sequence"/>
</dbReference>
<sequence length="63" mass="7004">SLESPKRRRALKKLKGKRISELQPTGRTLQLLAKLQTDANHKVASVATSCLSRASRSKSFRAK</sequence>